<reference evidence="5 6" key="1">
    <citation type="submission" date="2018-11" db="EMBL/GenBank/DDBJ databases">
        <authorList>
            <consortium name="Pathogen Informatics"/>
        </authorList>
    </citation>
    <scope>NUCLEOTIDE SEQUENCE [LARGE SCALE GENOMIC DNA]</scope>
    <source>
        <strain evidence="5 6">Zambia</strain>
    </source>
</reference>
<dbReference type="GO" id="GO:0046513">
    <property type="term" value="P:ceramide biosynthetic process"/>
    <property type="evidence" value="ECO:0007669"/>
    <property type="project" value="TreeGrafter"/>
</dbReference>
<dbReference type="Pfam" id="PF14724">
    <property type="entry name" value="mit_SMPDase"/>
    <property type="match status" value="1"/>
</dbReference>
<dbReference type="Proteomes" id="UP000277204">
    <property type="component" value="Unassembled WGS sequence"/>
</dbReference>
<gene>
    <name evidence="5" type="ORF">SMRZ_LOCUS10521</name>
</gene>
<dbReference type="InterPro" id="IPR024129">
    <property type="entry name" value="Sphingomy_SMPD4"/>
</dbReference>
<sequence length="150" mass="18331">MGVKRPYVCQQLINREYASNMNASYENRYILTVCKYLENKFNEMMKQHFIRWCSLSDIRGRFARQLLFPSSYLKQHELQSFLITNNPRLSFRFLANYYILLRIFLLYIFSYFLFGINSPLLYIVCLIVLYLFYEFVLTMYELCHEKVKRI</sequence>
<evidence type="ECO:0000256" key="1">
    <source>
        <dbReference type="ARBA" id="ARBA00004167"/>
    </source>
</evidence>
<dbReference type="PANTHER" id="PTHR12988">
    <property type="entry name" value="SPHINGOMYELIN PHOSPHODIESTERASE 4"/>
    <property type="match status" value="1"/>
</dbReference>
<evidence type="ECO:0000256" key="2">
    <source>
        <dbReference type="ARBA" id="ARBA00022692"/>
    </source>
</evidence>
<evidence type="ECO:0000256" key="4">
    <source>
        <dbReference type="ARBA" id="ARBA00023136"/>
    </source>
</evidence>
<organism evidence="5 6">
    <name type="scientific">Schistosoma margrebowiei</name>
    <dbReference type="NCBI Taxonomy" id="48269"/>
    <lineage>
        <taxon>Eukaryota</taxon>
        <taxon>Metazoa</taxon>
        <taxon>Spiralia</taxon>
        <taxon>Lophotrochozoa</taxon>
        <taxon>Platyhelminthes</taxon>
        <taxon>Trematoda</taxon>
        <taxon>Digenea</taxon>
        <taxon>Strigeidida</taxon>
        <taxon>Schistosomatoidea</taxon>
        <taxon>Schistosomatidae</taxon>
        <taxon>Schistosoma</taxon>
    </lineage>
</organism>
<dbReference type="GO" id="GO:0016020">
    <property type="term" value="C:membrane"/>
    <property type="evidence" value="ECO:0007669"/>
    <property type="project" value="UniProtKB-SubCell"/>
</dbReference>
<accession>A0A183M396</accession>
<keyword evidence="6" id="KW-1185">Reference proteome</keyword>
<keyword evidence="2" id="KW-0812">Transmembrane</keyword>
<evidence type="ECO:0000256" key="3">
    <source>
        <dbReference type="ARBA" id="ARBA00022989"/>
    </source>
</evidence>
<dbReference type="PANTHER" id="PTHR12988:SF6">
    <property type="entry name" value="SPHINGOMYELIN PHOSPHODIESTERASE 4"/>
    <property type="match status" value="1"/>
</dbReference>
<dbReference type="STRING" id="48269.A0A183M396"/>
<proteinExistence type="predicted"/>
<dbReference type="AlphaFoldDB" id="A0A183M396"/>
<protein>
    <submittedName>
        <fullName evidence="5">Uncharacterized protein</fullName>
    </submittedName>
</protein>
<evidence type="ECO:0000313" key="6">
    <source>
        <dbReference type="Proteomes" id="UP000277204"/>
    </source>
</evidence>
<evidence type="ECO:0000313" key="5">
    <source>
        <dbReference type="EMBL" id="VDO90711.1"/>
    </source>
</evidence>
<dbReference type="EMBL" id="UZAI01005480">
    <property type="protein sequence ID" value="VDO90711.1"/>
    <property type="molecule type" value="Genomic_DNA"/>
</dbReference>
<dbReference type="GO" id="GO:0050290">
    <property type="term" value="F:sphingomyelin phosphodiesterase D activity"/>
    <property type="evidence" value="ECO:0007669"/>
    <property type="project" value="InterPro"/>
</dbReference>
<name>A0A183M396_9TREM</name>
<keyword evidence="3" id="KW-1133">Transmembrane helix</keyword>
<dbReference type="GO" id="GO:0006685">
    <property type="term" value="P:sphingomyelin catabolic process"/>
    <property type="evidence" value="ECO:0007669"/>
    <property type="project" value="TreeGrafter"/>
</dbReference>
<comment type="subcellular location">
    <subcellularLocation>
        <location evidence="1">Membrane</location>
        <topology evidence="1">Single-pass membrane protein</topology>
    </subcellularLocation>
</comment>
<keyword evidence="4" id="KW-0472">Membrane</keyword>
<dbReference type="GO" id="GO:0046475">
    <property type="term" value="P:glycerophospholipid catabolic process"/>
    <property type="evidence" value="ECO:0007669"/>
    <property type="project" value="TreeGrafter"/>
</dbReference>